<protein>
    <submittedName>
        <fullName evidence="1">Uncharacterized protein</fullName>
    </submittedName>
</protein>
<keyword evidence="2" id="KW-1185">Reference proteome</keyword>
<sequence length="170" mass="20092">MVFQLPNPWGSVWLWLRNFHHGTVDEVYVVELRARYQCHQLTIRWLIVGSLPYKFHHKTRHQSCSEFQEMVTYSILGALVKHLLQQRPHSTDDQRSRRGCDSPERMRGRVDMTGGVIHTYHSVDGVITRYVKSCDVRNRSTERSPDPSRENCAALGLWAWRQRTTRFQTR</sequence>
<proteinExistence type="predicted"/>
<dbReference type="EMBL" id="MU005787">
    <property type="protein sequence ID" value="KAF2703529.1"/>
    <property type="molecule type" value="Genomic_DNA"/>
</dbReference>
<accession>A0A6G1JSD3</accession>
<reference evidence="1" key="1">
    <citation type="journal article" date="2020" name="Stud. Mycol.">
        <title>101 Dothideomycetes genomes: a test case for predicting lifestyles and emergence of pathogens.</title>
        <authorList>
            <person name="Haridas S."/>
            <person name="Albert R."/>
            <person name="Binder M."/>
            <person name="Bloem J."/>
            <person name="Labutti K."/>
            <person name="Salamov A."/>
            <person name="Andreopoulos B."/>
            <person name="Baker S."/>
            <person name="Barry K."/>
            <person name="Bills G."/>
            <person name="Bluhm B."/>
            <person name="Cannon C."/>
            <person name="Castanera R."/>
            <person name="Culley D."/>
            <person name="Daum C."/>
            <person name="Ezra D."/>
            <person name="Gonzalez J."/>
            <person name="Henrissat B."/>
            <person name="Kuo A."/>
            <person name="Liang C."/>
            <person name="Lipzen A."/>
            <person name="Lutzoni F."/>
            <person name="Magnuson J."/>
            <person name="Mondo S."/>
            <person name="Nolan M."/>
            <person name="Ohm R."/>
            <person name="Pangilinan J."/>
            <person name="Park H.-J."/>
            <person name="Ramirez L."/>
            <person name="Alfaro M."/>
            <person name="Sun H."/>
            <person name="Tritt A."/>
            <person name="Yoshinaga Y."/>
            <person name="Zwiers L.-H."/>
            <person name="Turgeon B."/>
            <person name="Goodwin S."/>
            <person name="Spatafora J."/>
            <person name="Crous P."/>
            <person name="Grigoriev I."/>
        </authorList>
    </citation>
    <scope>NUCLEOTIDE SEQUENCE</scope>
    <source>
        <strain evidence="1">CBS 279.74</strain>
    </source>
</reference>
<dbReference type="Proteomes" id="UP000799428">
    <property type="component" value="Unassembled WGS sequence"/>
</dbReference>
<evidence type="ECO:0000313" key="1">
    <source>
        <dbReference type="EMBL" id="KAF2703529.1"/>
    </source>
</evidence>
<dbReference type="AlphaFoldDB" id="A0A6G1JSD3"/>
<evidence type="ECO:0000313" key="2">
    <source>
        <dbReference type="Proteomes" id="UP000799428"/>
    </source>
</evidence>
<organism evidence="1 2">
    <name type="scientific">Pleomassaria siparia CBS 279.74</name>
    <dbReference type="NCBI Taxonomy" id="1314801"/>
    <lineage>
        <taxon>Eukaryota</taxon>
        <taxon>Fungi</taxon>
        <taxon>Dikarya</taxon>
        <taxon>Ascomycota</taxon>
        <taxon>Pezizomycotina</taxon>
        <taxon>Dothideomycetes</taxon>
        <taxon>Pleosporomycetidae</taxon>
        <taxon>Pleosporales</taxon>
        <taxon>Pleomassariaceae</taxon>
        <taxon>Pleomassaria</taxon>
    </lineage>
</organism>
<name>A0A6G1JSD3_9PLEO</name>
<gene>
    <name evidence="1" type="ORF">K504DRAFT_463582</name>
</gene>